<keyword evidence="2" id="KW-1185">Reference proteome</keyword>
<reference evidence="3" key="2">
    <citation type="submission" date="2020-10" db="UniProtKB">
        <authorList>
            <consortium name="WormBaseParasite"/>
        </authorList>
    </citation>
    <scope>IDENTIFICATION</scope>
</reference>
<name>A0A7E4V3U9_PANRE</name>
<proteinExistence type="predicted"/>
<evidence type="ECO:0000256" key="1">
    <source>
        <dbReference type="SAM" id="MobiDB-lite"/>
    </source>
</evidence>
<dbReference type="AlphaFoldDB" id="A0A7E4V3U9"/>
<accession>A0A7E4V3U9</accession>
<evidence type="ECO:0000313" key="2">
    <source>
        <dbReference type="Proteomes" id="UP000492821"/>
    </source>
</evidence>
<feature type="region of interest" description="Disordered" evidence="1">
    <location>
        <begin position="50"/>
        <end position="70"/>
    </location>
</feature>
<protein>
    <submittedName>
        <fullName evidence="3">Uncharacterized protein</fullName>
    </submittedName>
</protein>
<dbReference type="WBParaSite" id="Pan_g15770.t1">
    <property type="protein sequence ID" value="Pan_g15770.t1"/>
    <property type="gene ID" value="Pan_g15770"/>
</dbReference>
<organism evidence="2 3">
    <name type="scientific">Panagrellus redivivus</name>
    <name type="common">Microworm</name>
    <dbReference type="NCBI Taxonomy" id="6233"/>
    <lineage>
        <taxon>Eukaryota</taxon>
        <taxon>Metazoa</taxon>
        <taxon>Ecdysozoa</taxon>
        <taxon>Nematoda</taxon>
        <taxon>Chromadorea</taxon>
        <taxon>Rhabditida</taxon>
        <taxon>Tylenchina</taxon>
        <taxon>Panagrolaimomorpha</taxon>
        <taxon>Panagrolaimoidea</taxon>
        <taxon>Panagrolaimidae</taxon>
        <taxon>Panagrellus</taxon>
    </lineage>
</organism>
<reference evidence="2" key="1">
    <citation type="journal article" date="2013" name="Genetics">
        <title>The draft genome and transcriptome of Panagrellus redivivus are shaped by the harsh demands of a free-living lifestyle.</title>
        <authorList>
            <person name="Srinivasan J."/>
            <person name="Dillman A.R."/>
            <person name="Macchietto M.G."/>
            <person name="Heikkinen L."/>
            <person name="Lakso M."/>
            <person name="Fracchia K.M."/>
            <person name="Antoshechkin I."/>
            <person name="Mortazavi A."/>
            <person name="Wong G."/>
            <person name="Sternberg P.W."/>
        </authorList>
    </citation>
    <scope>NUCLEOTIDE SEQUENCE [LARGE SCALE GENOMIC DNA]</scope>
    <source>
        <strain evidence="2">MT8872</strain>
    </source>
</reference>
<sequence>MRSFSASVINTSRFTGHAFLPLRLQITILATLTVPINTNIGTKTISIPISNQSQSKQSASGKETHKLGRPLMEFATKPAADAKVKSTEVIQR</sequence>
<dbReference type="Proteomes" id="UP000492821">
    <property type="component" value="Unassembled WGS sequence"/>
</dbReference>
<feature type="compositionally biased region" description="Polar residues" evidence="1">
    <location>
        <begin position="50"/>
        <end position="61"/>
    </location>
</feature>
<evidence type="ECO:0000313" key="3">
    <source>
        <dbReference type="WBParaSite" id="Pan_g15770.t1"/>
    </source>
</evidence>